<dbReference type="Pfam" id="PF08660">
    <property type="entry name" value="Alg14"/>
    <property type="match status" value="1"/>
</dbReference>
<accession>A0A6A4W5C8</accession>
<feature type="region of interest" description="Disordered" evidence="8">
    <location>
        <begin position="1"/>
        <end position="22"/>
    </location>
</feature>
<dbReference type="EMBL" id="VIIS01001514">
    <property type="protein sequence ID" value="KAF0297081.1"/>
    <property type="molecule type" value="Genomic_DNA"/>
</dbReference>
<comment type="caution">
    <text evidence="9">The sequence shown here is derived from an EMBL/GenBank/DDBJ whole genome shotgun (WGS) entry which is preliminary data.</text>
</comment>
<keyword evidence="6" id="KW-1133">Transmembrane helix</keyword>
<evidence type="ECO:0000256" key="6">
    <source>
        <dbReference type="ARBA" id="ARBA00022989"/>
    </source>
</evidence>
<evidence type="ECO:0000313" key="10">
    <source>
        <dbReference type="Proteomes" id="UP000440578"/>
    </source>
</evidence>
<gene>
    <name evidence="9" type="primary">Alg14</name>
    <name evidence="9" type="ORF">FJT64_005462</name>
</gene>
<protein>
    <recommendedName>
        <fullName evidence="3">UDP-N-acetylglucosamine transferase subunit ALG14</fullName>
    </recommendedName>
</protein>
<dbReference type="AlphaFoldDB" id="A0A6A4W5C8"/>
<organism evidence="9 10">
    <name type="scientific">Amphibalanus amphitrite</name>
    <name type="common">Striped barnacle</name>
    <name type="synonym">Balanus amphitrite</name>
    <dbReference type="NCBI Taxonomy" id="1232801"/>
    <lineage>
        <taxon>Eukaryota</taxon>
        <taxon>Metazoa</taxon>
        <taxon>Ecdysozoa</taxon>
        <taxon>Arthropoda</taxon>
        <taxon>Crustacea</taxon>
        <taxon>Multicrustacea</taxon>
        <taxon>Cirripedia</taxon>
        <taxon>Thoracica</taxon>
        <taxon>Thoracicalcarea</taxon>
        <taxon>Balanomorpha</taxon>
        <taxon>Balanoidea</taxon>
        <taxon>Balanidae</taxon>
        <taxon>Amphibalaninae</taxon>
        <taxon>Amphibalanus</taxon>
    </lineage>
</organism>
<evidence type="ECO:0000256" key="2">
    <source>
        <dbReference type="ARBA" id="ARBA00009731"/>
    </source>
</evidence>
<evidence type="ECO:0000256" key="5">
    <source>
        <dbReference type="ARBA" id="ARBA00022824"/>
    </source>
</evidence>
<dbReference type="GO" id="GO:0043541">
    <property type="term" value="C:UDP-N-acetylglucosamine transferase complex"/>
    <property type="evidence" value="ECO:0007669"/>
    <property type="project" value="TreeGrafter"/>
</dbReference>
<evidence type="ECO:0000256" key="3">
    <source>
        <dbReference type="ARBA" id="ARBA00017467"/>
    </source>
</evidence>
<comment type="similarity">
    <text evidence="2">Belongs to the ALG14 family.</text>
</comment>
<dbReference type="Proteomes" id="UP000440578">
    <property type="component" value="Unassembled WGS sequence"/>
</dbReference>
<proteinExistence type="inferred from homology"/>
<evidence type="ECO:0000313" key="9">
    <source>
        <dbReference type="EMBL" id="KAF0297081.1"/>
    </source>
</evidence>
<dbReference type="GO" id="GO:0004577">
    <property type="term" value="F:N-acetylglucosaminyldiphosphodolichol N-acetylglucosaminyltransferase activity"/>
    <property type="evidence" value="ECO:0007669"/>
    <property type="project" value="TreeGrafter"/>
</dbReference>
<dbReference type="InterPro" id="IPR013969">
    <property type="entry name" value="Oligosacch_biosynth_Alg14"/>
</dbReference>
<comment type="subcellular location">
    <subcellularLocation>
        <location evidence="1">Endoplasmic reticulum membrane</location>
        <topology evidence="1">Single-pass membrane protein</topology>
    </subcellularLocation>
</comment>
<dbReference type="SUPFAM" id="SSF53756">
    <property type="entry name" value="UDP-Glycosyltransferase/glycogen phosphorylase"/>
    <property type="match status" value="1"/>
</dbReference>
<keyword evidence="4" id="KW-0812">Transmembrane</keyword>
<sequence length="183" mass="20192">MALGSDAECGEDCTDNESSLGGGHTSEMLSLAAALDRRRFCPRVYVAAAGDSLSGERALRTEEEDGARLETIPRSRRVGQSWVSSVWTTAVAMLAALRLVFTVRPRLVLANGPGTCVPVCLSALLMKWLLWRPVHVTFVESVCRVRSLSLSGQILYRLADDVIVQWPELLQRYPRALYMGRLV</sequence>
<dbReference type="PANTHER" id="PTHR12154:SF4">
    <property type="entry name" value="UDP-N-ACETYLGLUCOSAMINE TRANSFERASE SUBUNIT ALG14 HOMOLOG"/>
    <property type="match status" value="1"/>
</dbReference>
<keyword evidence="7" id="KW-0472">Membrane</keyword>
<keyword evidence="10" id="KW-1185">Reference proteome</keyword>
<evidence type="ECO:0000256" key="8">
    <source>
        <dbReference type="SAM" id="MobiDB-lite"/>
    </source>
</evidence>
<dbReference type="Gene3D" id="3.40.50.2000">
    <property type="entry name" value="Glycogen Phosphorylase B"/>
    <property type="match status" value="1"/>
</dbReference>
<evidence type="ECO:0000256" key="1">
    <source>
        <dbReference type="ARBA" id="ARBA00004389"/>
    </source>
</evidence>
<reference evidence="9 10" key="1">
    <citation type="submission" date="2019-07" db="EMBL/GenBank/DDBJ databases">
        <title>Draft genome assembly of a fouling barnacle, Amphibalanus amphitrite (Darwin, 1854): The first reference genome for Thecostraca.</title>
        <authorList>
            <person name="Kim W."/>
        </authorList>
    </citation>
    <scope>NUCLEOTIDE SEQUENCE [LARGE SCALE GENOMIC DNA]</scope>
    <source>
        <strain evidence="9">SNU_AA5</strain>
        <tissue evidence="9">Soma without cirri and trophi</tissue>
    </source>
</reference>
<keyword evidence="9" id="KW-0808">Transferase</keyword>
<evidence type="ECO:0000256" key="4">
    <source>
        <dbReference type="ARBA" id="ARBA00022692"/>
    </source>
</evidence>
<keyword evidence="5" id="KW-0256">Endoplasmic reticulum</keyword>
<dbReference type="PANTHER" id="PTHR12154">
    <property type="entry name" value="GLYCOSYL TRANSFERASE-RELATED"/>
    <property type="match status" value="1"/>
</dbReference>
<dbReference type="OrthoDB" id="17098at2759"/>
<name>A0A6A4W5C8_AMPAM</name>
<dbReference type="GO" id="GO:0006488">
    <property type="term" value="P:dolichol-linked oligosaccharide biosynthetic process"/>
    <property type="evidence" value="ECO:0007669"/>
    <property type="project" value="InterPro"/>
</dbReference>
<evidence type="ECO:0000256" key="7">
    <source>
        <dbReference type="ARBA" id="ARBA00023136"/>
    </source>
</evidence>